<feature type="active site" description="Acyl-ester intermediate" evidence="5">
    <location>
        <position position="271"/>
    </location>
</feature>
<organism evidence="8 9">
    <name type="scientific">Aureobasidium namibiae CBS 147.97</name>
    <dbReference type="NCBI Taxonomy" id="1043004"/>
    <lineage>
        <taxon>Eukaryota</taxon>
        <taxon>Fungi</taxon>
        <taxon>Dikarya</taxon>
        <taxon>Ascomycota</taxon>
        <taxon>Pezizomycotina</taxon>
        <taxon>Dothideomycetes</taxon>
        <taxon>Dothideomycetidae</taxon>
        <taxon>Dothideales</taxon>
        <taxon>Saccotheciaceae</taxon>
        <taxon>Aureobasidium</taxon>
    </lineage>
</organism>
<gene>
    <name evidence="8" type="ORF">M436DRAFT_57841</name>
</gene>
<feature type="binding site" evidence="6">
    <location>
        <position position="222"/>
    </location>
    <ligand>
        <name>substrate</name>
    </ligand>
</feature>
<feature type="domain" description="Amidase" evidence="7">
    <location>
        <begin position="120"/>
        <end position="570"/>
    </location>
</feature>
<comment type="catalytic activity">
    <reaction evidence="1">
        <text>a monocarboxylic acid amide + H2O = a monocarboxylate + NH4(+)</text>
        <dbReference type="Rhea" id="RHEA:12020"/>
        <dbReference type="ChEBI" id="CHEBI:15377"/>
        <dbReference type="ChEBI" id="CHEBI:28938"/>
        <dbReference type="ChEBI" id="CHEBI:35757"/>
        <dbReference type="ChEBI" id="CHEBI:83628"/>
        <dbReference type="EC" id="3.5.1.4"/>
    </reaction>
</comment>
<dbReference type="InterPro" id="IPR036928">
    <property type="entry name" value="AS_sf"/>
</dbReference>
<dbReference type="Pfam" id="PF01425">
    <property type="entry name" value="Amidase"/>
    <property type="match status" value="1"/>
</dbReference>
<accession>A0A074W702</accession>
<dbReference type="OrthoDB" id="6428749at2759"/>
<proteinExistence type="inferred from homology"/>
<feature type="active site" description="Charge relay system" evidence="5">
    <location>
        <position position="174"/>
    </location>
</feature>
<dbReference type="GeneID" id="25412552"/>
<dbReference type="EMBL" id="KL584727">
    <property type="protein sequence ID" value="KEQ68628.1"/>
    <property type="molecule type" value="Genomic_DNA"/>
</dbReference>
<protein>
    <recommendedName>
        <fullName evidence="3">amidase</fullName>
        <ecNumber evidence="3">3.5.1.4</ecNumber>
    </recommendedName>
</protein>
<dbReference type="PANTHER" id="PTHR46072:SF4">
    <property type="entry name" value="AMIDASE C550.07-RELATED"/>
    <property type="match status" value="1"/>
</dbReference>
<dbReference type="EC" id="3.5.1.4" evidence="3"/>
<dbReference type="InterPro" id="IPR023631">
    <property type="entry name" value="Amidase_dom"/>
</dbReference>
<dbReference type="PIRSF" id="PIRSF001221">
    <property type="entry name" value="Amidase_fungi"/>
    <property type="match status" value="1"/>
</dbReference>
<dbReference type="HOGENOM" id="CLU_009600_9_2_1"/>
<evidence type="ECO:0000256" key="5">
    <source>
        <dbReference type="PIRSR" id="PIRSR001221-1"/>
    </source>
</evidence>
<dbReference type="STRING" id="1043004.A0A074W702"/>
<feature type="binding site" evidence="6">
    <location>
        <position position="247"/>
    </location>
    <ligand>
        <name>substrate</name>
    </ligand>
</feature>
<keyword evidence="9" id="KW-1185">Reference proteome</keyword>
<evidence type="ECO:0000313" key="9">
    <source>
        <dbReference type="Proteomes" id="UP000027730"/>
    </source>
</evidence>
<evidence type="ECO:0000256" key="1">
    <source>
        <dbReference type="ARBA" id="ARBA00001311"/>
    </source>
</evidence>
<feature type="active site" description="Charge relay system" evidence="5">
    <location>
        <position position="247"/>
    </location>
</feature>
<comment type="similarity">
    <text evidence="2">Belongs to the amidase family.</text>
</comment>
<evidence type="ECO:0000256" key="3">
    <source>
        <dbReference type="ARBA" id="ARBA00012922"/>
    </source>
</evidence>
<name>A0A074W702_9PEZI</name>
<evidence type="ECO:0000313" key="8">
    <source>
        <dbReference type="EMBL" id="KEQ68628.1"/>
    </source>
</evidence>
<reference evidence="8 9" key="1">
    <citation type="journal article" date="2014" name="BMC Genomics">
        <title>Genome sequencing of four Aureobasidium pullulans varieties: biotechnological potential, stress tolerance, and description of new species.</title>
        <authorList>
            <person name="Gostin Ar C."/>
            <person name="Ohm R.A."/>
            <person name="Kogej T."/>
            <person name="Sonjak S."/>
            <person name="Turk M."/>
            <person name="Zajc J."/>
            <person name="Zalar P."/>
            <person name="Grube M."/>
            <person name="Sun H."/>
            <person name="Han J."/>
            <person name="Sharma A."/>
            <person name="Chiniquy J."/>
            <person name="Ngan C.Y."/>
            <person name="Lipzen A."/>
            <person name="Barry K."/>
            <person name="Grigoriev I.V."/>
            <person name="Gunde-Cimerman N."/>
        </authorList>
    </citation>
    <scope>NUCLEOTIDE SEQUENCE [LARGE SCALE GENOMIC DNA]</scope>
    <source>
        <strain evidence="8 9">CBS 147.97</strain>
    </source>
</reference>
<evidence type="ECO:0000256" key="6">
    <source>
        <dbReference type="PIRSR" id="PIRSR001221-2"/>
    </source>
</evidence>
<dbReference type="Gene3D" id="3.90.1300.10">
    <property type="entry name" value="Amidase signature (AS) domain"/>
    <property type="match status" value="1"/>
</dbReference>
<evidence type="ECO:0000256" key="4">
    <source>
        <dbReference type="ARBA" id="ARBA00022801"/>
    </source>
</evidence>
<evidence type="ECO:0000256" key="2">
    <source>
        <dbReference type="ARBA" id="ARBA00009199"/>
    </source>
</evidence>
<feature type="binding site" evidence="6">
    <location>
        <begin position="268"/>
        <end position="271"/>
    </location>
    <ligand>
        <name>substrate</name>
    </ligand>
</feature>
<dbReference type="RefSeq" id="XP_013422802.1">
    <property type="nucleotide sequence ID" value="XM_013567348.1"/>
</dbReference>
<sequence length="585" mass="63727">MTSKADSKPGKTSSKIHATALGGLESIITQLPIIQTLPVPAGSADFEQKRALALEEFASKVPVEYRIPRHYIESPPKDVTPIPRECGILDDIELDITEQYDATALAHAIAAGKLTAVSVAKAFIKRSIICHQISNCLTQWMPELALKRAQELDNYFSRTGKTMGPLHGVPISVKQHIPLADTDSDMGFLATKAHNPQDSLLVAILRSLGAVFYCKTAQPQGIMHIETDGYHGRTLNPHNINLSPGGSSGGEAALIALRGSILGVGTDIGGSIRVPAGFVGIYGFKPTAYTLPMREFVNGAFPAELNILPSTGPMCTSLRDVDLFMHGILSQQPYIQDPRVVPLPWKGLGTDLQVSKTNRLKVGIMFNDGVVQLQPPVLRALLEAQKFLQVSPLVEIKPYKVPSIHEILGMTSKMYVPDGGHSVRQVCEISGEPLHHLTEFNLEGLEPVDAYGIAKLRVSRDAFRIAFSEDWAAQDVDVILSPLHVGPAAAHDTAKYLAYSALWNILDCPAIAFPTSTKVGKKGTEHYAAGDEKPWNELDAHVRALWEEHDYEGAPISLQLSARKHHDGMLIAALDMMRDVLELEQ</sequence>
<dbReference type="PROSITE" id="PS00571">
    <property type="entry name" value="AMIDASES"/>
    <property type="match status" value="1"/>
</dbReference>
<dbReference type="PANTHER" id="PTHR46072">
    <property type="entry name" value="AMIDASE-RELATED-RELATED"/>
    <property type="match status" value="1"/>
</dbReference>
<dbReference type="InterPro" id="IPR020556">
    <property type="entry name" value="Amidase_CS"/>
</dbReference>
<dbReference type="SUPFAM" id="SSF75304">
    <property type="entry name" value="Amidase signature (AS) enzymes"/>
    <property type="match status" value="1"/>
</dbReference>
<dbReference type="AlphaFoldDB" id="A0A074W702"/>
<evidence type="ECO:0000259" key="7">
    <source>
        <dbReference type="Pfam" id="PF01425"/>
    </source>
</evidence>
<keyword evidence="4" id="KW-0378">Hydrolase</keyword>
<dbReference type="GO" id="GO:0004040">
    <property type="term" value="F:amidase activity"/>
    <property type="evidence" value="ECO:0007669"/>
    <property type="project" value="UniProtKB-EC"/>
</dbReference>
<dbReference type="Proteomes" id="UP000027730">
    <property type="component" value="Unassembled WGS sequence"/>
</dbReference>